<dbReference type="Pfam" id="PF00844">
    <property type="entry name" value="Gemini_coat"/>
    <property type="match status" value="1"/>
</dbReference>
<keyword evidence="5" id="KW-1185">Reference proteome</keyword>
<dbReference type="InterPro" id="IPR000263">
    <property type="entry name" value="GV_A/BR1_coat"/>
</dbReference>
<sequence length="165" mass="18658">MDSSLLQHSQELYVHHYVVLDQQPDGTVPTMGTIFQGVSPWLYSVQHDIKRRFIIKRRWTQRLTLEGSVSNVMSIGPSAHAVDALEYFDRGINVRTDWKNNTTGQYRDVEKGALLWIGVVSSSIPDQVEPVPLEPEGEDMIEPKKVAINKIGAERKAVQRQGHPV</sequence>
<dbReference type="Proteomes" id="UP000237105">
    <property type="component" value="Unassembled WGS sequence"/>
</dbReference>
<dbReference type="GO" id="GO:0003677">
    <property type="term" value="F:DNA binding"/>
    <property type="evidence" value="ECO:0007669"/>
    <property type="project" value="UniProtKB-KW"/>
</dbReference>
<proteinExistence type="predicted"/>
<dbReference type="EMBL" id="JXTB01000049">
    <property type="protein sequence ID" value="PON70636.1"/>
    <property type="molecule type" value="Genomic_DNA"/>
</dbReference>
<name>A0A2P5DBG1_PARAD</name>
<dbReference type="PRINTS" id="PR00226">
    <property type="entry name" value="GEMCOATMSV"/>
</dbReference>
<keyword evidence="1" id="KW-1048">Host nucleus</keyword>
<dbReference type="PRINTS" id="PR00223">
    <property type="entry name" value="GEMCOATARBR1"/>
</dbReference>
<comment type="caution">
    <text evidence="4">The sequence shown here is derived from an EMBL/GenBank/DDBJ whole genome shotgun (WGS) entry which is preliminary data.</text>
</comment>
<protein>
    <submittedName>
        <fullName evidence="4">Geminivirus MSV 27Kd coat protein</fullName>
    </submittedName>
</protein>
<dbReference type="AlphaFoldDB" id="A0A2P5DBG1"/>
<dbReference type="InterPro" id="IPR029053">
    <property type="entry name" value="Viral_coat"/>
</dbReference>
<gene>
    <name evidence="4" type="ORF">PanWU01x14_080100</name>
</gene>
<evidence type="ECO:0000313" key="5">
    <source>
        <dbReference type="Proteomes" id="UP000237105"/>
    </source>
</evidence>
<organism evidence="4 5">
    <name type="scientific">Parasponia andersonii</name>
    <name type="common">Sponia andersonii</name>
    <dbReference type="NCBI Taxonomy" id="3476"/>
    <lineage>
        <taxon>Eukaryota</taxon>
        <taxon>Viridiplantae</taxon>
        <taxon>Streptophyta</taxon>
        <taxon>Embryophyta</taxon>
        <taxon>Tracheophyta</taxon>
        <taxon>Spermatophyta</taxon>
        <taxon>Magnoliopsida</taxon>
        <taxon>eudicotyledons</taxon>
        <taxon>Gunneridae</taxon>
        <taxon>Pentapetalae</taxon>
        <taxon>rosids</taxon>
        <taxon>fabids</taxon>
        <taxon>Rosales</taxon>
        <taxon>Cannabaceae</taxon>
        <taxon>Parasponia</taxon>
    </lineage>
</organism>
<dbReference type="InterPro" id="IPR000143">
    <property type="entry name" value="Gemcoat_MSV"/>
</dbReference>
<evidence type="ECO:0000256" key="2">
    <source>
        <dbReference type="ARBA" id="ARBA00023125"/>
    </source>
</evidence>
<keyword evidence="4" id="KW-0946">Virion</keyword>
<evidence type="ECO:0000256" key="1">
    <source>
        <dbReference type="ARBA" id="ARBA00022562"/>
    </source>
</evidence>
<reference evidence="5" key="1">
    <citation type="submission" date="2016-06" db="EMBL/GenBank/DDBJ databases">
        <title>Parallel loss of symbiosis genes in relatives of nitrogen-fixing non-legume Parasponia.</title>
        <authorList>
            <person name="Van Velzen R."/>
            <person name="Holmer R."/>
            <person name="Bu F."/>
            <person name="Rutten L."/>
            <person name="Van Zeijl A."/>
            <person name="Liu W."/>
            <person name="Santuari L."/>
            <person name="Cao Q."/>
            <person name="Sharma T."/>
            <person name="Shen D."/>
            <person name="Roswanjaya Y."/>
            <person name="Wardhani T."/>
            <person name="Kalhor M.S."/>
            <person name="Jansen J."/>
            <person name="Van den Hoogen J."/>
            <person name="Gungor B."/>
            <person name="Hartog M."/>
            <person name="Hontelez J."/>
            <person name="Verver J."/>
            <person name="Yang W.-C."/>
            <person name="Schijlen E."/>
            <person name="Repin R."/>
            <person name="Schilthuizen M."/>
            <person name="Schranz E."/>
            <person name="Heidstra R."/>
            <person name="Miyata K."/>
            <person name="Fedorova E."/>
            <person name="Kohlen W."/>
            <person name="Bisseling T."/>
            <person name="Smit S."/>
            <person name="Geurts R."/>
        </authorList>
    </citation>
    <scope>NUCLEOTIDE SEQUENCE [LARGE SCALE GENOMIC DNA]</scope>
    <source>
        <strain evidence="5">cv. WU1-14</strain>
    </source>
</reference>
<evidence type="ECO:0000256" key="3">
    <source>
        <dbReference type="ARBA" id="ARBA00025657"/>
    </source>
</evidence>
<keyword evidence="4" id="KW-0167">Capsid protein</keyword>
<dbReference type="Gene3D" id="2.60.120.20">
    <property type="match status" value="1"/>
</dbReference>
<comment type="function">
    <text evidence="3">Encapsidates the viral genome into characteristic twinned ('geminate') particles. Binds the genomic viral ssDNA and shuttles it into and out of the cell nucleus. Plays a role in protection of the genome from degradation, virus acquisition and transmission by insect vectors, infectivity, and systemic movement. The CP of monopartite geminiviruses is absolutely essential for virus movement.</text>
</comment>
<evidence type="ECO:0000313" key="4">
    <source>
        <dbReference type="EMBL" id="PON70636.1"/>
    </source>
</evidence>
<accession>A0A2P5DBG1</accession>
<dbReference type="GO" id="GO:0005198">
    <property type="term" value="F:structural molecule activity"/>
    <property type="evidence" value="ECO:0007669"/>
    <property type="project" value="InterPro"/>
</dbReference>
<keyword evidence="2" id="KW-0238">DNA-binding</keyword>